<evidence type="ECO:0000313" key="1">
    <source>
        <dbReference type="EMBL" id="KAF2273887.1"/>
    </source>
</evidence>
<dbReference type="EMBL" id="ML986506">
    <property type="protein sequence ID" value="KAF2273887.1"/>
    <property type="molecule type" value="Genomic_DNA"/>
</dbReference>
<sequence length="99" mass="11094">MFCKSLIATELSISNISLVFIVTVAVARNGFTNGTPIPSLLSLHTCSVYTHYMSSNSAKTVYMTIPMRSFRRFPLQLRGRSRDGKMGMYIYPYTRLGTG</sequence>
<organism evidence="1 2">
    <name type="scientific">Westerdykella ornata</name>
    <dbReference type="NCBI Taxonomy" id="318751"/>
    <lineage>
        <taxon>Eukaryota</taxon>
        <taxon>Fungi</taxon>
        <taxon>Dikarya</taxon>
        <taxon>Ascomycota</taxon>
        <taxon>Pezizomycotina</taxon>
        <taxon>Dothideomycetes</taxon>
        <taxon>Pleosporomycetidae</taxon>
        <taxon>Pleosporales</taxon>
        <taxon>Sporormiaceae</taxon>
        <taxon>Westerdykella</taxon>
    </lineage>
</organism>
<accession>A0A6A6JC95</accession>
<dbReference type="GeneID" id="54546352"/>
<dbReference type="RefSeq" id="XP_033651426.1">
    <property type="nucleotide sequence ID" value="XM_033793177.1"/>
</dbReference>
<name>A0A6A6JC95_WESOR</name>
<reference evidence="1" key="1">
    <citation type="journal article" date="2020" name="Stud. Mycol.">
        <title>101 Dothideomycetes genomes: a test case for predicting lifestyles and emergence of pathogens.</title>
        <authorList>
            <person name="Haridas S."/>
            <person name="Albert R."/>
            <person name="Binder M."/>
            <person name="Bloem J."/>
            <person name="Labutti K."/>
            <person name="Salamov A."/>
            <person name="Andreopoulos B."/>
            <person name="Baker S."/>
            <person name="Barry K."/>
            <person name="Bills G."/>
            <person name="Bluhm B."/>
            <person name="Cannon C."/>
            <person name="Castanera R."/>
            <person name="Culley D."/>
            <person name="Daum C."/>
            <person name="Ezra D."/>
            <person name="Gonzalez J."/>
            <person name="Henrissat B."/>
            <person name="Kuo A."/>
            <person name="Liang C."/>
            <person name="Lipzen A."/>
            <person name="Lutzoni F."/>
            <person name="Magnuson J."/>
            <person name="Mondo S."/>
            <person name="Nolan M."/>
            <person name="Ohm R."/>
            <person name="Pangilinan J."/>
            <person name="Park H.-J."/>
            <person name="Ramirez L."/>
            <person name="Alfaro M."/>
            <person name="Sun H."/>
            <person name="Tritt A."/>
            <person name="Yoshinaga Y."/>
            <person name="Zwiers L.-H."/>
            <person name="Turgeon B."/>
            <person name="Goodwin S."/>
            <person name="Spatafora J."/>
            <person name="Crous P."/>
            <person name="Grigoriev I."/>
        </authorList>
    </citation>
    <scope>NUCLEOTIDE SEQUENCE</scope>
    <source>
        <strain evidence="1">CBS 379.55</strain>
    </source>
</reference>
<evidence type="ECO:0000313" key="2">
    <source>
        <dbReference type="Proteomes" id="UP000800097"/>
    </source>
</evidence>
<dbReference type="AlphaFoldDB" id="A0A6A6JC95"/>
<proteinExistence type="predicted"/>
<dbReference type="Proteomes" id="UP000800097">
    <property type="component" value="Unassembled WGS sequence"/>
</dbReference>
<keyword evidence="2" id="KW-1185">Reference proteome</keyword>
<protein>
    <submittedName>
        <fullName evidence="1">Uncharacterized protein</fullName>
    </submittedName>
</protein>
<gene>
    <name evidence="1" type="ORF">EI97DRAFT_137837</name>
</gene>